<evidence type="ECO:0000256" key="6">
    <source>
        <dbReference type="ARBA" id="ARBA00022839"/>
    </source>
</evidence>
<dbReference type="InterPro" id="IPR038726">
    <property type="entry name" value="PDDEXK_AddAB-type"/>
</dbReference>
<keyword evidence="6" id="KW-0269">Exonuclease</keyword>
<dbReference type="InterPro" id="IPR013986">
    <property type="entry name" value="DExx_box_DNA_helicase_dom_sf"/>
</dbReference>
<dbReference type="GO" id="GO:0005524">
    <property type="term" value="F:ATP binding"/>
    <property type="evidence" value="ECO:0007669"/>
    <property type="project" value="UniProtKB-KW"/>
</dbReference>
<proteinExistence type="predicted"/>
<dbReference type="AlphaFoldDB" id="A0A1M5R4F1"/>
<gene>
    <name evidence="11" type="ORF">SAMN02745245_00797</name>
</gene>
<dbReference type="OrthoDB" id="9758506at2"/>
<protein>
    <submittedName>
        <fullName evidence="11">ATP-dependent helicase/DNAse subunit B</fullName>
    </submittedName>
</protein>
<feature type="domain" description="PD-(D/E)XK endonuclease-like" evidence="10">
    <location>
        <begin position="644"/>
        <end position="891"/>
    </location>
</feature>
<dbReference type="Gene3D" id="1.10.10.160">
    <property type="match status" value="1"/>
</dbReference>
<evidence type="ECO:0000256" key="2">
    <source>
        <dbReference type="ARBA" id="ARBA00022741"/>
    </source>
</evidence>
<accession>A0A1M5R4F1</accession>
<evidence type="ECO:0000259" key="10">
    <source>
        <dbReference type="Pfam" id="PF12705"/>
    </source>
</evidence>
<evidence type="ECO:0000256" key="7">
    <source>
        <dbReference type="ARBA" id="ARBA00022840"/>
    </source>
</evidence>
<keyword evidence="8" id="KW-0238">DNA-binding</keyword>
<dbReference type="GO" id="GO:0003677">
    <property type="term" value="F:DNA binding"/>
    <property type="evidence" value="ECO:0007669"/>
    <property type="project" value="UniProtKB-KW"/>
</dbReference>
<evidence type="ECO:0000256" key="5">
    <source>
        <dbReference type="ARBA" id="ARBA00022806"/>
    </source>
</evidence>
<keyword evidence="5 11" id="KW-0347">Helicase</keyword>
<keyword evidence="4" id="KW-0378">Hydrolase</keyword>
<dbReference type="InterPro" id="IPR027417">
    <property type="entry name" value="P-loop_NTPase"/>
</dbReference>
<sequence>MKKLYLLDLSTENSELFEMVRDKLENLKRVIYIVPTKASMDYKKQLFIKKLNGFSNLSFYTFDDFKKARNNKILIDETFKGHIIKRILKQKNYKNLSYSSGLASVLLDFINKSRESLIEPVDLNSVKSEVLKEVVDVYTRYDDFLNKNNLTDLADLNEHYKVDADLIIVDEFYSLKKTEYELIRQLSENIDTVVNIPYFLKDLTIANSMKESLLELNFTEIDLRSNISISEFLEEKINSKELFLISEKSEDENLREVFKEIKRDILEGRDASSIAILPFSSDVNKLLKVAHFENMPLNSLYNLKNKSPIVGEFKDVLNYFQIQNRENILKLVKSNYFRITETSEEMEYEIGKLKFKNLDELLNSISVNIEIESKNLDEFMKLTEQLTNIPNKNLNFKEYCNICREYLKIAENRVLENHEKLEDSEILKRDLSAIDFLDKSLKKVEIYDNYFYNSSFSNFSEVILNYIDDVNYSKFNSYAPKTMKPGQSLGVKFNKTFICGLNSKYPSVEENSFLFSNMSKEEIKKYSIKDENYIYEEGLLIILNLIGNSKSTCIVEEENKSMYFDLFEGINHIETKPESSKLELSLKVLENLNFKDIKGEGLSENFLNYEELQGRTKNTLLNEEAKLSGNSLLKLQKSIDEKGFAVSDFDRYVNCPYNFLYSRLVGIEEMKREYEEEFFLDMGNFYHKVLEKYFKNYPSELNEDYLSHLVRIELFENISPDLELKGLDKIKYENAKYILKNFIEMDLSERENFKPTDFEVPFKLNIEDVKINGRIDRIDSFGELEILTDYKLNNSPSFKDIAEGRAFQLPLYIMSQKEKVVAARYGSINSCTYKNVLVNSDYLEEKGLSDEDFSNLVENSRDTVLKISSDIKDGLFPRVECEGCEFRDLCRQVIL</sequence>
<dbReference type="GO" id="GO:0004386">
    <property type="term" value="F:helicase activity"/>
    <property type="evidence" value="ECO:0007669"/>
    <property type="project" value="UniProtKB-KW"/>
</dbReference>
<dbReference type="GO" id="GO:0004527">
    <property type="term" value="F:exonuclease activity"/>
    <property type="evidence" value="ECO:0007669"/>
    <property type="project" value="UniProtKB-KW"/>
</dbReference>
<evidence type="ECO:0000256" key="4">
    <source>
        <dbReference type="ARBA" id="ARBA00022801"/>
    </source>
</evidence>
<keyword evidence="9" id="KW-0234">DNA repair</keyword>
<keyword evidence="3" id="KW-0227">DNA damage</keyword>
<keyword evidence="2" id="KW-0547">Nucleotide-binding</keyword>
<dbReference type="Pfam" id="PF12705">
    <property type="entry name" value="PDDEXK_1"/>
    <property type="match status" value="1"/>
</dbReference>
<keyword evidence="1" id="KW-0540">Nuclease</keyword>
<dbReference type="InterPro" id="IPR011604">
    <property type="entry name" value="PDDEXK-like_dom_sf"/>
</dbReference>
<evidence type="ECO:0000256" key="8">
    <source>
        <dbReference type="ARBA" id="ARBA00023125"/>
    </source>
</evidence>
<evidence type="ECO:0000256" key="3">
    <source>
        <dbReference type="ARBA" id="ARBA00022763"/>
    </source>
</evidence>
<dbReference type="SUPFAM" id="SSF52540">
    <property type="entry name" value="P-loop containing nucleoside triphosphate hydrolases"/>
    <property type="match status" value="1"/>
</dbReference>
<dbReference type="Gene3D" id="3.90.320.10">
    <property type="match status" value="1"/>
</dbReference>
<dbReference type="STRING" id="1120995.SAMN02745245_00797"/>
<dbReference type="GO" id="GO:0006281">
    <property type="term" value="P:DNA repair"/>
    <property type="evidence" value="ECO:0007669"/>
    <property type="project" value="UniProtKB-KW"/>
</dbReference>
<evidence type="ECO:0000256" key="1">
    <source>
        <dbReference type="ARBA" id="ARBA00022722"/>
    </source>
</evidence>
<name>A0A1M5R4F1_9FIRM</name>
<evidence type="ECO:0000313" key="12">
    <source>
        <dbReference type="Proteomes" id="UP000184032"/>
    </source>
</evidence>
<dbReference type="Proteomes" id="UP000184032">
    <property type="component" value="Unassembled WGS sequence"/>
</dbReference>
<keyword evidence="7" id="KW-0067">ATP-binding</keyword>
<dbReference type="RefSeq" id="WP_073183975.1">
    <property type="nucleotide sequence ID" value="NZ_FQXI01000004.1"/>
</dbReference>
<keyword evidence="12" id="KW-1185">Reference proteome</keyword>
<reference evidence="11 12" key="1">
    <citation type="submission" date="2016-11" db="EMBL/GenBank/DDBJ databases">
        <authorList>
            <person name="Jaros S."/>
            <person name="Januszkiewicz K."/>
            <person name="Wedrychowicz H."/>
        </authorList>
    </citation>
    <scope>NUCLEOTIDE SEQUENCE [LARGE SCALE GENOMIC DNA]</scope>
    <source>
        <strain evidence="11 12">DSM 21120</strain>
    </source>
</reference>
<evidence type="ECO:0000256" key="9">
    <source>
        <dbReference type="ARBA" id="ARBA00023204"/>
    </source>
</evidence>
<dbReference type="EMBL" id="FQXI01000004">
    <property type="protein sequence ID" value="SHH20643.1"/>
    <property type="molecule type" value="Genomic_DNA"/>
</dbReference>
<dbReference type="Gene3D" id="3.40.50.300">
    <property type="entry name" value="P-loop containing nucleotide triphosphate hydrolases"/>
    <property type="match status" value="1"/>
</dbReference>
<evidence type="ECO:0000313" key="11">
    <source>
        <dbReference type="EMBL" id="SHH20643.1"/>
    </source>
</evidence>
<organism evidence="11 12">
    <name type="scientific">Anaerosphaera aminiphila DSM 21120</name>
    <dbReference type="NCBI Taxonomy" id="1120995"/>
    <lineage>
        <taxon>Bacteria</taxon>
        <taxon>Bacillati</taxon>
        <taxon>Bacillota</taxon>
        <taxon>Tissierellia</taxon>
        <taxon>Tissierellales</taxon>
        <taxon>Peptoniphilaceae</taxon>
        <taxon>Anaerosphaera</taxon>
    </lineage>
</organism>